<sequence length="136" mass="15258">MPGLTLKLSGQPDPALARRIVPALTALTCDVLEKQPAQTMVMLQFVPHELWFIENRSLAEHGRNSFRLEVTVTDETNTKAQKARYQKAAFDLLSEMIGNLHPHSNVHIIDCRASAYGYGGVTQEYRFQHANPSPRS</sequence>
<dbReference type="Gene3D" id="3.30.429.10">
    <property type="entry name" value="Macrophage Migration Inhibitory Factor"/>
    <property type="match status" value="2"/>
</dbReference>
<dbReference type="EMBL" id="JAFIRR010000113">
    <property type="protein sequence ID" value="MCO6418034.1"/>
    <property type="molecule type" value="Genomic_DNA"/>
</dbReference>
<name>A0ABT1DA18_9PROT</name>
<dbReference type="SUPFAM" id="SSF55331">
    <property type="entry name" value="Tautomerase/MIF"/>
    <property type="match status" value="1"/>
</dbReference>
<organism evidence="1 2">
    <name type="scientific">Siccirubricoccus soli</name>
    <dbReference type="NCBI Taxonomy" id="2899147"/>
    <lineage>
        <taxon>Bacteria</taxon>
        <taxon>Pseudomonadati</taxon>
        <taxon>Pseudomonadota</taxon>
        <taxon>Alphaproteobacteria</taxon>
        <taxon>Acetobacterales</taxon>
        <taxon>Roseomonadaceae</taxon>
        <taxon>Siccirubricoccus</taxon>
    </lineage>
</organism>
<dbReference type="Proteomes" id="UP001523392">
    <property type="component" value="Unassembled WGS sequence"/>
</dbReference>
<evidence type="ECO:0000313" key="1">
    <source>
        <dbReference type="EMBL" id="MCO6418034.1"/>
    </source>
</evidence>
<dbReference type="InterPro" id="IPR014347">
    <property type="entry name" value="Tautomerase/MIF_sf"/>
</dbReference>
<evidence type="ECO:0000313" key="2">
    <source>
        <dbReference type="Proteomes" id="UP001523392"/>
    </source>
</evidence>
<accession>A0ABT1DA18</accession>
<comment type="caution">
    <text evidence="1">The sequence shown here is derived from an EMBL/GenBank/DDBJ whole genome shotgun (WGS) entry which is preliminary data.</text>
</comment>
<gene>
    <name evidence="1" type="ORF">JYK14_17975</name>
</gene>
<keyword evidence="2" id="KW-1185">Reference proteome</keyword>
<proteinExistence type="predicted"/>
<protein>
    <submittedName>
        <fullName evidence="1">4-oxalocrotonate tautomerase</fullName>
    </submittedName>
</protein>
<reference evidence="1 2" key="1">
    <citation type="submission" date="2021-12" db="EMBL/GenBank/DDBJ databases">
        <title>Siccirubricoccus leaddurans sp. nov., a high concentration Zn2+ tolerance bacterium.</title>
        <authorList>
            <person name="Cao Y."/>
        </authorList>
    </citation>
    <scope>NUCLEOTIDE SEQUENCE [LARGE SCALE GENOMIC DNA]</scope>
    <source>
        <strain evidence="1 2">KC 17139</strain>
    </source>
</reference>
<dbReference type="RefSeq" id="WP_252954663.1">
    <property type="nucleotide sequence ID" value="NZ_JAFIRR010000113.1"/>
</dbReference>